<keyword evidence="1" id="KW-1133">Transmembrane helix</keyword>
<evidence type="ECO:0000313" key="2">
    <source>
        <dbReference type="EMBL" id="GAN31671.1"/>
    </source>
</evidence>
<evidence type="ECO:0000256" key="1">
    <source>
        <dbReference type="SAM" id="Phobius"/>
    </source>
</evidence>
<proteinExistence type="predicted"/>
<dbReference type="RefSeq" id="WP_052561465.1">
    <property type="nucleotide sequence ID" value="NZ_BAFN01000001.1"/>
</dbReference>
<keyword evidence="1" id="KW-0812">Transmembrane</keyword>
<evidence type="ECO:0008006" key="4">
    <source>
        <dbReference type="Google" id="ProtNLM"/>
    </source>
</evidence>
<reference evidence="3" key="1">
    <citation type="journal article" date="2015" name="Genome Announc.">
        <title>Draft Genome Sequence of an Anaerobic Ammonium-Oxidizing Bacterium, "Candidatus Brocadia sinica".</title>
        <authorList>
            <person name="Oshiki M."/>
            <person name="Shinyako-Hata K."/>
            <person name="Satoh H."/>
            <person name="Okabe S."/>
        </authorList>
    </citation>
    <scope>NUCLEOTIDE SEQUENCE [LARGE SCALE GENOMIC DNA]</scope>
    <source>
        <strain evidence="3">JPN1</strain>
    </source>
</reference>
<keyword evidence="1" id="KW-0472">Membrane</keyword>
<gene>
    <name evidence="2" type="ORF">BROSI_A0172</name>
</gene>
<sequence>MIKKHFIQKPFAGCDNGFTMLEIILAIAIIAIGLFTVMIMVITVSKGNTYSKNITTATTMAQDKLEYFKKIDYSSIAGTSTLTGISTVYYLVANVDTGMNTKTITIDVYWNPATATSSHKVQLKTIRAED</sequence>
<organism evidence="2 3">
    <name type="scientific">Candidatus Brocadia sinica JPN1</name>
    <dbReference type="NCBI Taxonomy" id="1197129"/>
    <lineage>
        <taxon>Bacteria</taxon>
        <taxon>Pseudomonadati</taxon>
        <taxon>Planctomycetota</taxon>
        <taxon>Candidatus Brocadiia</taxon>
        <taxon>Candidatus Brocadiales</taxon>
        <taxon>Candidatus Brocadiaceae</taxon>
        <taxon>Candidatus Brocadia</taxon>
    </lineage>
</organism>
<dbReference type="Proteomes" id="UP000032309">
    <property type="component" value="Unassembled WGS sequence"/>
</dbReference>
<evidence type="ECO:0000313" key="3">
    <source>
        <dbReference type="Proteomes" id="UP000032309"/>
    </source>
</evidence>
<comment type="caution">
    <text evidence="2">The sequence shown here is derived from an EMBL/GenBank/DDBJ whole genome shotgun (WGS) entry which is preliminary data.</text>
</comment>
<dbReference type="EMBL" id="BAFN01000001">
    <property type="protein sequence ID" value="GAN31671.1"/>
    <property type="molecule type" value="Genomic_DNA"/>
</dbReference>
<name>A0ABQ0JSH3_9BACT</name>
<protein>
    <recommendedName>
        <fullName evidence="4">Prepilin-type N-terminal cleavage/methylation domain-containing protein</fullName>
    </recommendedName>
</protein>
<accession>A0ABQ0JSH3</accession>
<feature type="transmembrane region" description="Helical" evidence="1">
    <location>
        <begin position="23"/>
        <end position="44"/>
    </location>
</feature>
<keyword evidence="3" id="KW-1185">Reference proteome</keyword>